<dbReference type="Proteomes" id="UP000184388">
    <property type="component" value="Unassembled WGS sequence"/>
</dbReference>
<reference evidence="2" key="1">
    <citation type="submission" date="2016-11" db="EMBL/GenBank/DDBJ databases">
        <authorList>
            <person name="Jaros S."/>
            <person name="Januszkiewicz K."/>
            <person name="Wedrychowicz H."/>
        </authorList>
    </citation>
    <scope>NUCLEOTIDE SEQUENCE [LARGE SCALE GENOMIC DNA]</scope>
    <source>
        <strain evidence="2">CGMCC 4.3555</strain>
    </source>
</reference>
<dbReference type="AlphaFoldDB" id="A0A9X8N989"/>
<sequence>MGRFWCCGDVYELDGLRGRTQRSRGSGIAPLPGRLDWEEFDLAAVAHAVVVDPEWADEALHGRLGEVAPCDAEILDRLV</sequence>
<name>A0A9X8N989_9ACTN</name>
<proteinExistence type="predicted"/>
<protein>
    <submittedName>
        <fullName evidence="1">Uncharacterized protein</fullName>
    </submittedName>
</protein>
<organism evidence="1 2">
    <name type="scientific">Streptomyces yunnanensis</name>
    <dbReference type="NCBI Taxonomy" id="156453"/>
    <lineage>
        <taxon>Bacteria</taxon>
        <taxon>Bacillati</taxon>
        <taxon>Actinomycetota</taxon>
        <taxon>Actinomycetes</taxon>
        <taxon>Kitasatosporales</taxon>
        <taxon>Streptomycetaceae</taxon>
        <taxon>Streptomyces</taxon>
    </lineage>
</organism>
<dbReference type="EMBL" id="FRBK01000035">
    <property type="protein sequence ID" value="SHN32130.1"/>
    <property type="molecule type" value="Genomic_DNA"/>
</dbReference>
<comment type="caution">
    <text evidence="1">The sequence shown here is derived from an EMBL/GenBank/DDBJ whole genome shotgun (WGS) entry which is preliminary data.</text>
</comment>
<evidence type="ECO:0000313" key="2">
    <source>
        <dbReference type="Proteomes" id="UP000184388"/>
    </source>
</evidence>
<gene>
    <name evidence="1" type="ORF">SAMN05216268_13534</name>
</gene>
<evidence type="ECO:0000313" key="1">
    <source>
        <dbReference type="EMBL" id="SHN32130.1"/>
    </source>
</evidence>
<accession>A0A9X8N989</accession>